<dbReference type="InterPro" id="IPR029056">
    <property type="entry name" value="Ribokinase-like"/>
</dbReference>
<dbReference type="InterPro" id="IPR011913">
    <property type="entry name" value="RfaE_dom_I"/>
</dbReference>
<sequence length="317" mass="34658">MHFGDITVLVVGDLMLDEYIVGENYRMSSEAPVPVLEVDSFEVKLGGAANVANNLRILGSNVILCGVVGKIANTKQHSRLGQGYSAKRFMDLLDDAQISSEWVVNAEHTTTTKTRVLINGQQVARYDYENRQISSKILQDVHDCLDSISYKDIDLIIVSDYNKGVISELIMEKLKSTSLPIVVDPKAINKSLYKQCFCITPNLAEFIEMTGSKRDNLAASAHNFIQQYGFECIVVTLGADGAFYKDCTTEKFVPGHKKDVINIIGAGDTFVSIFGLGIASGMSAIDAIHLANLGSSVVVSKQYTSVCSLEELRRAAE</sequence>
<keyword evidence="2" id="KW-0418">Kinase</keyword>
<dbReference type="GO" id="GO:0016773">
    <property type="term" value="F:phosphotransferase activity, alcohol group as acceptor"/>
    <property type="evidence" value="ECO:0007669"/>
    <property type="project" value="InterPro"/>
</dbReference>
<reference evidence="4" key="1">
    <citation type="journal article" date="2015" name="Nature">
        <title>Complex archaea that bridge the gap between prokaryotes and eukaryotes.</title>
        <authorList>
            <person name="Spang A."/>
            <person name="Saw J.H."/>
            <person name="Jorgensen S.L."/>
            <person name="Zaremba-Niedzwiedzka K."/>
            <person name="Martijn J."/>
            <person name="Lind A.E."/>
            <person name="van Eijk R."/>
            <person name="Schleper C."/>
            <person name="Guy L."/>
            <person name="Ettema T.J."/>
        </authorList>
    </citation>
    <scope>NUCLEOTIDE SEQUENCE</scope>
</reference>
<evidence type="ECO:0000313" key="4">
    <source>
        <dbReference type="EMBL" id="KKM86887.1"/>
    </source>
</evidence>
<evidence type="ECO:0000256" key="2">
    <source>
        <dbReference type="ARBA" id="ARBA00022777"/>
    </source>
</evidence>
<dbReference type="CDD" id="cd01172">
    <property type="entry name" value="RfaE_like"/>
    <property type="match status" value="1"/>
</dbReference>
<evidence type="ECO:0000259" key="3">
    <source>
        <dbReference type="Pfam" id="PF00294"/>
    </source>
</evidence>
<dbReference type="GO" id="GO:0033786">
    <property type="term" value="F:heptose-1-phosphate adenylyltransferase activity"/>
    <property type="evidence" value="ECO:0007669"/>
    <property type="project" value="TreeGrafter"/>
</dbReference>
<comment type="caution">
    <text evidence="4">The sequence shown here is derived from an EMBL/GenBank/DDBJ whole genome shotgun (WGS) entry which is preliminary data.</text>
</comment>
<dbReference type="EMBL" id="LAZR01007185">
    <property type="protein sequence ID" value="KKM86887.1"/>
    <property type="molecule type" value="Genomic_DNA"/>
</dbReference>
<dbReference type="SUPFAM" id="SSF53613">
    <property type="entry name" value="Ribokinase-like"/>
    <property type="match status" value="1"/>
</dbReference>
<dbReference type="AlphaFoldDB" id="A0A0F9P079"/>
<keyword evidence="1" id="KW-0808">Transferase</keyword>
<dbReference type="InterPro" id="IPR011611">
    <property type="entry name" value="PfkB_dom"/>
</dbReference>
<dbReference type="InterPro" id="IPR002173">
    <property type="entry name" value="Carboh/pur_kinase_PfkB_CS"/>
</dbReference>
<gene>
    <name evidence="4" type="ORF">LCGC14_1274450</name>
</gene>
<dbReference type="PANTHER" id="PTHR46969:SF1">
    <property type="entry name" value="BIFUNCTIONAL PROTEIN HLDE"/>
    <property type="match status" value="1"/>
</dbReference>
<dbReference type="Pfam" id="PF00294">
    <property type="entry name" value="PfkB"/>
    <property type="match status" value="1"/>
</dbReference>
<accession>A0A0F9P079</accession>
<dbReference type="PANTHER" id="PTHR46969">
    <property type="entry name" value="BIFUNCTIONAL PROTEIN HLDE"/>
    <property type="match status" value="1"/>
</dbReference>
<proteinExistence type="predicted"/>
<dbReference type="Gene3D" id="3.40.1190.20">
    <property type="match status" value="1"/>
</dbReference>
<dbReference type="GO" id="GO:0033785">
    <property type="term" value="F:heptose 7-phosphate kinase activity"/>
    <property type="evidence" value="ECO:0007669"/>
    <property type="project" value="TreeGrafter"/>
</dbReference>
<dbReference type="PROSITE" id="PS00583">
    <property type="entry name" value="PFKB_KINASES_1"/>
    <property type="match status" value="1"/>
</dbReference>
<feature type="domain" description="Carbohydrate kinase PfkB" evidence="3">
    <location>
        <begin position="8"/>
        <end position="307"/>
    </location>
</feature>
<evidence type="ECO:0000256" key="1">
    <source>
        <dbReference type="ARBA" id="ARBA00022679"/>
    </source>
</evidence>
<dbReference type="GO" id="GO:0005829">
    <property type="term" value="C:cytosol"/>
    <property type="evidence" value="ECO:0007669"/>
    <property type="project" value="TreeGrafter"/>
</dbReference>
<organism evidence="4">
    <name type="scientific">marine sediment metagenome</name>
    <dbReference type="NCBI Taxonomy" id="412755"/>
    <lineage>
        <taxon>unclassified sequences</taxon>
        <taxon>metagenomes</taxon>
        <taxon>ecological metagenomes</taxon>
    </lineage>
</organism>
<protein>
    <recommendedName>
        <fullName evidence="3">Carbohydrate kinase PfkB domain-containing protein</fullName>
    </recommendedName>
</protein>
<name>A0A0F9P079_9ZZZZ</name>